<reference evidence="2 3" key="1">
    <citation type="submission" date="2018-01" db="EMBL/GenBank/DDBJ databases">
        <title>Genome characterization of the sugarcane-associated fungus Trichoderma ghanense CCMA-1212 and their application in lignocelulose bioconversion.</title>
        <authorList>
            <person name="Steindorff A.S."/>
            <person name="Mendes T.D."/>
            <person name="Vilela E.S.D."/>
            <person name="Rodrigues D.S."/>
            <person name="Formighieri E.F."/>
            <person name="Melo I.S."/>
            <person name="Favaro L.C.L."/>
        </authorList>
    </citation>
    <scope>NUCLEOTIDE SEQUENCE [LARGE SCALE GENOMIC DNA]</scope>
    <source>
        <strain evidence="2 3">CCMA-1212</strain>
    </source>
</reference>
<keyword evidence="3" id="KW-1185">Reference proteome</keyword>
<feature type="compositionally biased region" description="Polar residues" evidence="1">
    <location>
        <begin position="55"/>
        <end position="64"/>
    </location>
</feature>
<feature type="region of interest" description="Disordered" evidence="1">
    <location>
        <begin position="51"/>
        <end position="104"/>
    </location>
</feature>
<accession>A0ABY2H1K8</accession>
<evidence type="ECO:0000256" key="1">
    <source>
        <dbReference type="SAM" id="MobiDB-lite"/>
    </source>
</evidence>
<evidence type="ECO:0000313" key="3">
    <source>
        <dbReference type="Proteomes" id="UP001642720"/>
    </source>
</evidence>
<dbReference type="RefSeq" id="XP_073558334.1">
    <property type="nucleotide sequence ID" value="XM_073703164.1"/>
</dbReference>
<dbReference type="GeneID" id="300577614"/>
<name>A0ABY2H1K8_9HYPO</name>
<comment type="caution">
    <text evidence="2">The sequence shown here is derived from an EMBL/GenBank/DDBJ whole genome shotgun (WGS) entry which is preliminary data.</text>
</comment>
<proteinExistence type="predicted"/>
<protein>
    <submittedName>
        <fullName evidence="2">Uncharacterized protein</fullName>
    </submittedName>
</protein>
<feature type="non-terminal residue" evidence="2">
    <location>
        <position position="1"/>
    </location>
</feature>
<sequence>DANNKPKIRKLVLARPQLPLVYDSVKGESREANQDARLCWVQCRSVEAVKRDQSLNKQNSSATGGQRHKQRGVEKDHEKRKKERNQSNCEKSGGGLSETGHGKEGRVDSHGPVFVLVLPCPCLLCVHALGPGCVEVVSEPVLRSASCQKPSLLRPLREI</sequence>
<dbReference type="Proteomes" id="UP001642720">
    <property type="component" value="Unassembled WGS sequence"/>
</dbReference>
<dbReference type="EMBL" id="PPTA01000007">
    <property type="protein sequence ID" value="TFB02133.1"/>
    <property type="molecule type" value="Genomic_DNA"/>
</dbReference>
<organism evidence="2 3">
    <name type="scientific">Trichoderma ghanense</name>
    <dbReference type="NCBI Taxonomy" id="65468"/>
    <lineage>
        <taxon>Eukaryota</taxon>
        <taxon>Fungi</taxon>
        <taxon>Dikarya</taxon>
        <taxon>Ascomycota</taxon>
        <taxon>Pezizomycotina</taxon>
        <taxon>Sordariomycetes</taxon>
        <taxon>Hypocreomycetidae</taxon>
        <taxon>Hypocreales</taxon>
        <taxon>Hypocreaceae</taxon>
        <taxon>Trichoderma</taxon>
    </lineage>
</organism>
<evidence type="ECO:0000313" key="2">
    <source>
        <dbReference type="EMBL" id="TFB02133.1"/>
    </source>
</evidence>
<gene>
    <name evidence="2" type="ORF">CCMA1212_005920</name>
</gene>